<evidence type="ECO:0000313" key="4">
    <source>
        <dbReference type="EMBL" id="MFC0627815.1"/>
    </source>
</evidence>
<accession>A0ABV6QT46</accession>
<reference evidence="4 5" key="1">
    <citation type="submission" date="2024-09" db="EMBL/GenBank/DDBJ databases">
        <authorList>
            <person name="Sun Q."/>
            <person name="Mori K."/>
        </authorList>
    </citation>
    <scope>NUCLEOTIDE SEQUENCE [LARGE SCALE GENOMIC DNA]</scope>
    <source>
        <strain evidence="4 5">CGMCC 1.15906</strain>
    </source>
</reference>
<sequence length="122" mass="13049">MKFIMLAYTNAESWAKGDFDPADVQAACDFYEQLGKELTESGEFVTTAGLGDPTHTRTIRKTDSGPVASDGPYAEVKEVLVSFAILDCESLDRALEIGARVTAAIGDTVEIRPVMDGDAGEV</sequence>
<gene>
    <name evidence="4" type="ORF">ACFFGN_27320</name>
</gene>
<dbReference type="Proteomes" id="UP001589890">
    <property type="component" value="Unassembled WGS sequence"/>
</dbReference>
<dbReference type="InterPro" id="IPR005545">
    <property type="entry name" value="YCII"/>
</dbReference>
<evidence type="ECO:0000256" key="2">
    <source>
        <dbReference type="SAM" id="MobiDB-lite"/>
    </source>
</evidence>
<protein>
    <submittedName>
        <fullName evidence="4">YciI family protein</fullName>
    </submittedName>
</protein>
<evidence type="ECO:0000259" key="3">
    <source>
        <dbReference type="Pfam" id="PF03795"/>
    </source>
</evidence>
<dbReference type="PANTHER" id="PTHR35174:SF3">
    <property type="entry name" value="BLL7171 PROTEIN"/>
    <property type="match status" value="1"/>
</dbReference>
<organism evidence="4 5">
    <name type="scientific">Kribbella deserti</name>
    <dbReference type="NCBI Taxonomy" id="1926257"/>
    <lineage>
        <taxon>Bacteria</taxon>
        <taxon>Bacillati</taxon>
        <taxon>Actinomycetota</taxon>
        <taxon>Actinomycetes</taxon>
        <taxon>Propionibacteriales</taxon>
        <taxon>Kribbellaceae</taxon>
        <taxon>Kribbella</taxon>
    </lineage>
</organism>
<dbReference type="InterPro" id="IPR011008">
    <property type="entry name" value="Dimeric_a/b-barrel"/>
</dbReference>
<dbReference type="Gene3D" id="3.30.70.1060">
    <property type="entry name" value="Dimeric alpha+beta barrel"/>
    <property type="match status" value="1"/>
</dbReference>
<dbReference type="PANTHER" id="PTHR35174">
    <property type="entry name" value="BLL7171 PROTEIN-RELATED"/>
    <property type="match status" value="1"/>
</dbReference>
<keyword evidence="5" id="KW-1185">Reference proteome</keyword>
<dbReference type="RefSeq" id="WP_380052998.1">
    <property type="nucleotide sequence ID" value="NZ_JBHLTC010000036.1"/>
</dbReference>
<evidence type="ECO:0000256" key="1">
    <source>
        <dbReference type="ARBA" id="ARBA00007689"/>
    </source>
</evidence>
<feature type="region of interest" description="Disordered" evidence="2">
    <location>
        <begin position="46"/>
        <end position="67"/>
    </location>
</feature>
<evidence type="ECO:0000313" key="5">
    <source>
        <dbReference type="Proteomes" id="UP001589890"/>
    </source>
</evidence>
<proteinExistence type="inferred from homology"/>
<comment type="similarity">
    <text evidence="1">Belongs to the YciI family.</text>
</comment>
<dbReference type="SUPFAM" id="SSF54909">
    <property type="entry name" value="Dimeric alpha+beta barrel"/>
    <property type="match status" value="1"/>
</dbReference>
<dbReference type="Pfam" id="PF03795">
    <property type="entry name" value="YCII"/>
    <property type="match status" value="1"/>
</dbReference>
<comment type="caution">
    <text evidence="4">The sequence shown here is derived from an EMBL/GenBank/DDBJ whole genome shotgun (WGS) entry which is preliminary data.</text>
</comment>
<dbReference type="EMBL" id="JBHLTC010000036">
    <property type="protein sequence ID" value="MFC0627815.1"/>
    <property type="molecule type" value="Genomic_DNA"/>
</dbReference>
<feature type="domain" description="YCII-related" evidence="3">
    <location>
        <begin position="1"/>
        <end position="116"/>
    </location>
</feature>
<name>A0ABV6QT46_9ACTN</name>